<sequence>MRTYEKRGNKWVQVHKSAAVIGKNGLSSSKKEGDGRTPVGLFSIGESFGFASKPANLKMRYTQTNNYHYWIDDPTSPDYNKWIYYRGNPNKRWKSYERMNHYLYKYAVIINYNRNPIIKGKGSAIFLHRWRQSTSPTAGCVALSEKQLLNVMRWIAPSKQPKIIIGDQSSILTQLKARNTPAK</sequence>
<comment type="caution">
    <text evidence="3">The sequence shown here is derived from an EMBL/GenBank/DDBJ whole genome shotgun (WGS) entry which is preliminary data.</text>
</comment>
<proteinExistence type="predicted"/>
<keyword evidence="4" id="KW-1185">Reference proteome</keyword>
<dbReference type="PANTHER" id="PTHR38589">
    <property type="entry name" value="BLR0621 PROTEIN"/>
    <property type="match status" value="1"/>
</dbReference>
<evidence type="ECO:0000313" key="3">
    <source>
        <dbReference type="EMBL" id="OCA83954.1"/>
    </source>
</evidence>
<dbReference type="PROSITE" id="PS52029">
    <property type="entry name" value="LD_TPASE"/>
    <property type="match status" value="1"/>
</dbReference>
<dbReference type="Pfam" id="PF03734">
    <property type="entry name" value="YkuD"/>
    <property type="match status" value="1"/>
</dbReference>
<comment type="pathway">
    <text evidence="1">Cell wall biogenesis; peptidoglycan biosynthesis.</text>
</comment>
<accession>A0A1B9AJC4</accession>
<dbReference type="GO" id="GO:0009252">
    <property type="term" value="P:peptidoglycan biosynthetic process"/>
    <property type="evidence" value="ECO:0007669"/>
    <property type="project" value="UniProtKB-KW"/>
</dbReference>
<feature type="domain" description="L,D-TPase catalytic" evidence="2">
    <location>
        <begin position="1"/>
        <end position="166"/>
    </location>
</feature>
<dbReference type="Proteomes" id="UP000092578">
    <property type="component" value="Unassembled WGS sequence"/>
</dbReference>
<keyword evidence="1" id="KW-0573">Peptidoglycan synthesis</keyword>
<feature type="active site" description="Proton donor/acceptor" evidence="1">
    <location>
        <position position="128"/>
    </location>
</feature>
<dbReference type="GO" id="GO:0016740">
    <property type="term" value="F:transferase activity"/>
    <property type="evidence" value="ECO:0007669"/>
    <property type="project" value="InterPro"/>
</dbReference>
<reference evidence="4" key="1">
    <citation type="submission" date="2016-05" db="EMBL/GenBank/DDBJ databases">
        <authorList>
            <person name="Liu B."/>
            <person name="Wang J."/>
            <person name="Zhu Y."/>
            <person name="Liu G."/>
            <person name="Chen Q."/>
            <person name="Chen Z."/>
            <person name="Lan J."/>
            <person name="Che J."/>
            <person name="Ge C."/>
            <person name="Shi H."/>
            <person name="Pan Z."/>
            <person name="Liu X."/>
        </authorList>
    </citation>
    <scope>NUCLEOTIDE SEQUENCE [LARGE SCALE GENOMIC DNA]</scope>
    <source>
        <strain evidence="4">FJAT-27215</strain>
    </source>
</reference>
<evidence type="ECO:0000259" key="2">
    <source>
        <dbReference type="PROSITE" id="PS52029"/>
    </source>
</evidence>
<evidence type="ECO:0000313" key="4">
    <source>
        <dbReference type="Proteomes" id="UP000092578"/>
    </source>
</evidence>
<dbReference type="PANTHER" id="PTHR38589:SF1">
    <property type="entry name" value="BLR0621 PROTEIN"/>
    <property type="match status" value="1"/>
</dbReference>
<feature type="active site" description="Nucleophile" evidence="1">
    <location>
        <position position="140"/>
    </location>
</feature>
<dbReference type="GO" id="GO:0071555">
    <property type="term" value="P:cell wall organization"/>
    <property type="evidence" value="ECO:0007669"/>
    <property type="project" value="UniProtKB-UniRule"/>
</dbReference>
<dbReference type="EMBL" id="MAYT01000028">
    <property type="protein sequence ID" value="OCA83954.1"/>
    <property type="molecule type" value="Genomic_DNA"/>
</dbReference>
<gene>
    <name evidence="3" type="ORF">A8F95_12020</name>
</gene>
<dbReference type="GO" id="GO:0008360">
    <property type="term" value="P:regulation of cell shape"/>
    <property type="evidence" value="ECO:0007669"/>
    <property type="project" value="UniProtKB-UniRule"/>
</dbReference>
<keyword evidence="1" id="KW-0961">Cell wall biogenesis/degradation</keyword>
<protein>
    <recommendedName>
        <fullName evidence="2">L,D-TPase catalytic domain-containing protein</fullName>
    </recommendedName>
</protein>
<evidence type="ECO:0000256" key="1">
    <source>
        <dbReference type="PROSITE-ProRule" id="PRU01373"/>
    </source>
</evidence>
<dbReference type="AlphaFoldDB" id="A0A1B9AJC4"/>
<keyword evidence="1" id="KW-0133">Cell shape</keyword>
<name>A0A1B9AJC4_9BACI</name>
<organism evidence="3 4">
    <name type="scientific">Pseudobacillus wudalianchiensis</name>
    <dbReference type="NCBI Taxonomy" id="1743143"/>
    <lineage>
        <taxon>Bacteria</taxon>
        <taxon>Bacillati</taxon>
        <taxon>Bacillota</taxon>
        <taxon>Bacilli</taxon>
        <taxon>Bacillales</taxon>
        <taxon>Bacillaceae</taxon>
        <taxon>Pseudobacillus</taxon>
    </lineage>
</organism>
<dbReference type="InterPro" id="IPR005490">
    <property type="entry name" value="LD_TPept_cat_dom"/>
</dbReference>